<reference evidence="1" key="1">
    <citation type="submission" date="2014-01" db="EMBL/GenBank/DDBJ databases">
        <authorList>
            <person name="Brown-Elliot B."/>
            <person name="Wallace R."/>
            <person name="Lenaerts A."/>
            <person name="Ordway D."/>
            <person name="DeGroote M.A."/>
            <person name="Parker T."/>
            <person name="Sizemore C."/>
            <person name="Tallon L.J."/>
            <person name="Sadzewicz L.K."/>
            <person name="Sengamalay N."/>
            <person name="Fraser C.M."/>
            <person name="Hine E."/>
            <person name="Shefchek K.A."/>
            <person name="Das S.P."/>
            <person name="Tettelin H."/>
        </authorList>
    </citation>
    <scope>NUCLEOTIDE SEQUENCE [LARGE SCALE GENOMIC DNA]</scope>
    <source>
        <strain evidence="1">4042</strain>
    </source>
</reference>
<dbReference type="EMBL" id="JAOB01000027">
    <property type="protein sequence ID" value="EUA65471.1"/>
    <property type="molecule type" value="Genomic_DNA"/>
</dbReference>
<comment type="caution">
    <text evidence="1">The sequence shown here is derived from an EMBL/GenBank/DDBJ whole genome shotgun (WGS) entry which is preliminary data.</text>
</comment>
<evidence type="ECO:0000313" key="1">
    <source>
        <dbReference type="EMBL" id="EUA65471.1"/>
    </source>
</evidence>
<accession>X8DBN2</accession>
<protein>
    <submittedName>
        <fullName evidence="1">Uncharacterized protein</fullName>
    </submittedName>
</protein>
<dbReference type="AlphaFoldDB" id="X8DBN2"/>
<name>X8DBN2_MYCXE</name>
<gene>
    <name evidence="1" type="ORF">I553_10768</name>
</gene>
<organism evidence="1">
    <name type="scientific">Mycobacterium xenopi 4042</name>
    <dbReference type="NCBI Taxonomy" id="1299334"/>
    <lineage>
        <taxon>Bacteria</taxon>
        <taxon>Bacillati</taxon>
        <taxon>Actinomycetota</taxon>
        <taxon>Actinomycetes</taxon>
        <taxon>Mycobacteriales</taxon>
        <taxon>Mycobacteriaceae</taxon>
        <taxon>Mycobacterium</taxon>
    </lineage>
</organism>
<sequence length="153" mass="15465">MVAGLGAGGGRRGCLLDGLLEWLKQRGKGAHRCCAADRHPTRRKTGAHRRPGAGDGGRIGFAANPVGALGSDGAPRPVWGAGGSLAAGGRRGSGRRAGRVWVSGRRVGSSSGSGVALGSSMVGSPSWAVRTLAAAVPYRVAVSLTRAWVSVMR</sequence>
<proteinExistence type="predicted"/>